<dbReference type="Proteomes" id="UP000646579">
    <property type="component" value="Unassembled WGS sequence"/>
</dbReference>
<evidence type="ECO:0000313" key="1">
    <source>
        <dbReference type="EMBL" id="GHA32803.1"/>
    </source>
</evidence>
<protein>
    <submittedName>
        <fullName evidence="1">Uncharacterized protein</fullName>
    </submittedName>
</protein>
<dbReference type="AlphaFoldDB" id="A0A918SBE6"/>
<sequence length="58" mass="6596">MSDTAKDQNSETRLLADRLDAAGLAVSREKQARILPVFQWLRAGAERLQRLEADEKTR</sequence>
<gene>
    <name evidence="1" type="ORF">GCM10007989_31160</name>
</gene>
<accession>A0A918SBE6</accession>
<evidence type="ECO:0000313" key="2">
    <source>
        <dbReference type="Proteomes" id="UP000646579"/>
    </source>
</evidence>
<keyword evidence="2" id="KW-1185">Reference proteome</keyword>
<reference evidence="1" key="2">
    <citation type="submission" date="2020-09" db="EMBL/GenBank/DDBJ databases">
        <authorList>
            <person name="Sun Q."/>
            <person name="Kim S."/>
        </authorList>
    </citation>
    <scope>NUCLEOTIDE SEQUENCE</scope>
    <source>
        <strain evidence="1">KCTC 32437</strain>
    </source>
</reference>
<name>A0A918SBE6_9HYPH</name>
<organism evidence="1 2">
    <name type="scientific">Devosia pacifica</name>
    <dbReference type="NCBI Taxonomy" id="1335967"/>
    <lineage>
        <taxon>Bacteria</taxon>
        <taxon>Pseudomonadati</taxon>
        <taxon>Pseudomonadota</taxon>
        <taxon>Alphaproteobacteria</taxon>
        <taxon>Hyphomicrobiales</taxon>
        <taxon>Devosiaceae</taxon>
        <taxon>Devosia</taxon>
    </lineage>
</organism>
<comment type="caution">
    <text evidence="1">The sequence shown here is derived from an EMBL/GenBank/DDBJ whole genome shotgun (WGS) entry which is preliminary data.</text>
</comment>
<dbReference type="EMBL" id="BMZE01000003">
    <property type="protein sequence ID" value="GHA32803.1"/>
    <property type="molecule type" value="Genomic_DNA"/>
</dbReference>
<proteinExistence type="predicted"/>
<reference evidence="1" key="1">
    <citation type="journal article" date="2014" name="Int. J. Syst. Evol. Microbiol.">
        <title>Complete genome sequence of Corynebacterium casei LMG S-19264T (=DSM 44701T), isolated from a smear-ripened cheese.</title>
        <authorList>
            <consortium name="US DOE Joint Genome Institute (JGI-PGF)"/>
            <person name="Walter F."/>
            <person name="Albersmeier A."/>
            <person name="Kalinowski J."/>
            <person name="Ruckert C."/>
        </authorList>
    </citation>
    <scope>NUCLEOTIDE SEQUENCE</scope>
    <source>
        <strain evidence="1">KCTC 32437</strain>
    </source>
</reference>
<dbReference type="RefSeq" id="WP_189426635.1">
    <property type="nucleotide sequence ID" value="NZ_BMZE01000003.1"/>
</dbReference>